<dbReference type="InterPro" id="IPR000488">
    <property type="entry name" value="Death_dom"/>
</dbReference>
<keyword evidence="11" id="KW-0458">Lysosome</keyword>
<dbReference type="GO" id="GO:0045211">
    <property type="term" value="C:postsynaptic membrane"/>
    <property type="evidence" value="ECO:0007669"/>
    <property type="project" value="UniProtKB-SubCell"/>
</dbReference>
<evidence type="ECO:0000313" key="20">
    <source>
        <dbReference type="Proteomes" id="UP000694571"/>
    </source>
</evidence>
<feature type="repeat" description="ANK" evidence="15">
    <location>
        <begin position="591"/>
        <end position="623"/>
    </location>
</feature>
<evidence type="ECO:0000256" key="16">
    <source>
        <dbReference type="SAM" id="MobiDB-lite"/>
    </source>
</evidence>
<dbReference type="Pfam" id="PF17809">
    <property type="entry name" value="UPA_2"/>
    <property type="match status" value="1"/>
</dbReference>
<feature type="repeat" description="ANK" evidence="15">
    <location>
        <begin position="558"/>
        <end position="590"/>
    </location>
</feature>
<evidence type="ECO:0000256" key="12">
    <source>
        <dbReference type="ARBA" id="ARBA00023257"/>
    </source>
</evidence>
<dbReference type="SUPFAM" id="SSF48403">
    <property type="entry name" value="Ankyrin repeat"/>
    <property type="match status" value="3"/>
</dbReference>
<dbReference type="InterPro" id="IPR036770">
    <property type="entry name" value="Ankyrin_rpt-contain_sf"/>
</dbReference>
<dbReference type="Pfam" id="PF13637">
    <property type="entry name" value="Ank_4"/>
    <property type="match status" value="2"/>
</dbReference>
<evidence type="ECO:0000259" key="17">
    <source>
        <dbReference type="PROSITE" id="PS50017"/>
    </source>
</evidence>
<feature type="repeat" description="ANK" evidence="15">
    <location>
        <begin position="261"/>
        <end position="293"/>
    </location>
</feature>
<sequence length="1829" mass="199159">MASSASSSPAGAEGTPPAQGDYGAYSSRSSRKSDANASYLRAARAGHLEKALDYIKNGVDINICNQNGLNALHLASKEGHVEVVSELLQREASVDAATKKGNTALHIASLAGQAEVVKVLVTNGANVNAQSQNGFTPLYMAAQENHLEVVKFLLDNGASQSLATEDGFTPLAVALQQGHDQVVSLLLENDTKGKVRLPALHIAARKDDTKAAALLLQNDNNADVESKSGFTPLHIAAHYGNINVATLLLNRAAAVDFTARNDITPLHVASKRGNANMVKLLLDRGAKIDAKTRDGLTPLHCGARSGHEQVVEMLLDRAAPILSKTKNGLSPLHMATQGDHLNCVQLLLQHNVPVDDVTNDYLTALHVAAHCGHYKVAKVLLDKKANPNAKALNGFTPLHIACKKNRIKVMELLLKHGASIQAVTESGLTPIHVAAFMGHVNIVSQLMHHGASPNTTNVRGETALHMAARSGQAEVVRYLVQDGAQVEAKAKDDQTPLHISARLGKADIVQQLLQQGASPNAATTSGYTPLHLSAREGHEDVAAFLLDHGASLSITTKKGFTPLHVAAKYGKLEVANLLLQKSASPDAAGKSGLTPLHVAAHYDNQKVALLLLDQGASPHAAAKNGYTPLHIAAKKNQMDIATTLLEYGADANAVTRQGIASVHLAAQEGHVDMVSLLLSRNANVNLSNKSGLTPLHLAAQEDRVNVAEVLVNQGAHVDAQTKMGYTPLHVGCHYGNIKIVNFLLQHSAKVNAKTKNGYTPLHQAAQQGHTHIINVLLQNDASPNELTVTIIEKHKMNVPETMNEVLDMSDDEVRKANAPEMLSDGEYISDVEEGEDAVTGDTDKYLGPQDLKELGDDSLPAEGYVGFSLGARSASLRSFSSDRSYTLNRSSYARDSMMIEELLVPSKEQHLTFTREFDSDSLRHYSWAADTLDNVNLVSSPVHSGFLVSFMVDARGGSMRGSRHHGMRIIIPPRKCTAPTRITCRLVKRHKLANPPPMVEGEGLASRLVEMGPAGAQFLGPVIVEIPHFGSMRGKERELIVLRSENGETWKEHQFDSKNEDLTELLNGMDEELDSPEELGKKRICRIITKDFPQYFAVVSRIKQESNQIGPEGGILSSTTVPLVQASFPEGALTKRIRVGLQAQPVPDEIVKKILGNKATFSPIVTVEPRRRKFHKPITMTIPVPPPSGEGASDGYKGDTTPNLRLLCSITGGTSPAQWEDITGTTPLTFIKDCVSFTTNVSARFWLADCHQVLETVGLATQLYRELICVPYMAKFVVFAKMNDPVESSLRCFCMTDDKVDKTLEQQENFEEVARSKDIEVLEGKPIYVDCYGNLAPLTKGGQQLVFNFYAFKENRLPFSIKIRDTSQEPCGRLSFLKEPKTTKGLPQTAVCNLNITLPAHKKMEKTERRQTFASLALRKRYSYLTEPGMSPQSPCERTDIRMAIVADHLGLSWTELARELNFSVDEINQIRVENPNSLISQSFMLLKKWVTRDGKNATTDALTSVLTKINRIDIVTLLEGPIFDYGNISGTRSFADENSVFHDPVDGHPSLQVELETPTGLHYPSPTPFQQDDYFSDISSIESPLRTPSRLSDGVVPSQGDVEHSADGPPVVTVEDTSLEDSKLEDSMPLTEIPEAVAVDESQSENVYLSWQNETSSGNLEPPAQARRITGGLLDRLDDSPDQCRDSITSYLKGEPGKFEANGSHAEVTPEAKTKSYFPESQNDVGKQSAKETLKPKIPGPGRVDEPSSSLAAYQKALEETSKFVIEEPKPCMPVSMKKMSRTSPTDGKPRLNLHEEEGSNGSEQKQGEGYKVKTKKEIRHVEKKSHS</sequence>
<dbReference type="Gene3D" id="2.60.40.2660">
    <property type="match status" value="1"/>
</dbReference>
<evidence type="ECO:0000256" key="5">
    <source>
        <dbReference type="ARBA" id="ARBA00022553"/>
    </source>
</evidence>
<keyword evidence="3" id="KW-1003">Cell membrane</keyword>
<keyword evidence="5" id="KW-0597">Phosphoprotein</keyword>
<feature type="repeat" description="ANK" evidence="15">
    <location>
        <begin position="525"/>
        <end position="557"/>
    </location>
</feature>
<dbReference type="Ensembl" id="ENSSSCT00050066447.1">
    <property type="protein sequence ID" value="ENSSSCP00050028564.1"/>
    <property type="gene ID" value="ENSSSCG00050048789.1"/>
</dbReference>
<evidence type="ECO:0000256" key="1">
    <source>
        <dbReference type="ARBA" id="ARBA00004245"/>
    </source>
</evidence>
<dbReference type="FunFam" id="1.10.533.10:FF:000002">
    <property type="entry name" value="Ankyrin-3 isoform 2"/>
    <property type="match status" value="1"/>
</dbReference>
<feature type="repeat" description="ANK" evidence="15">
    <location>
        <begin position="624"/>
        <end position="656"/>
    </location>
</feature>
<feature type="repeat" description="ANK" evidence="15">
    <location>
        <begin position="166"/>
        <end position="189"/>
    </location>
</feature>
<feature type="repeat" description="ANK" evidence="15">
    <location>
        <begin position="426"/>
        <end position="458"/>
    </location>
</feature>
<dbReference type="InterPro" id="IPR000906">
    <property type="entry name" value="ZU5_dom"/>
</dbReference>
<accession>A0A8D1MVU7</accession>
<keyword evidence="7" id="KW-0770">Synapse</keyword>
<dbReference type="Pfam" id="PF00023">
    <property type="entry name" value="Ank"/>
    <property type="match status" value="2"/>
</dbReference>
<comment type="subcellular location">
    <subcellularLocation>
        <location evidence="13">Cell membrane</location>
        <location evidence="13">Sarcolemma</location>
        <location evidence="13">T-tubule</location>
    </subcellularLocation>
    <subcellularLocation>
        <location evidence="1">Cytoplasm</location>
        <location evidence="1">Cytoskeleton</location>
    </subcellularLocation>
    <subcellularLocation>
        <location evidence="2">Lysosome</location>
    </subcellularLocation>
    <subcellularLocation>
        <location evidence="14">Postsynaptic cell membrane</location>
    </subcellularLocation>
</comment>
<dbReference type="PROSITE" id="PS51145">
    <property type="entry name" value="ZU5"/>
    <property type="match status" value="2"/>
</dbReference>
<dbReference type="InterPro" id="IPR037971">
    <property type="entry name" value="Ank3_Death"/>
</dbReference>
<reference evidence="19" key="1">
    <citation type="submission" date="2025-08" db="UniProtKB">
        <authorList>
            <consortium name="Ensembl"/>
        </authorList>
    </citation>
    <scope>IDENTIFICATION</scope>
</reference>
<dbReference type="FunFam" id="1.25.40.20:FF:000002">
    <property type="entry name" value="Ankyrin-2 isoform 2"/>
    <property type="match status" value="1"/>
</dbReference>
<feature type="region of interest" description="Disordered" evidence="16">
    <location>
        <begin position="1"/>
        <end position="30"/>
    </location>
</feature>
<feature type="repeat" description="ANK" evidence="15">
    <location>
        <begin position="492"/>
        <end position="524"/>
    </location>
</feature>
<dbReference type="GO" id="GO:0072659">
    <property type="term" value="P:protein localization to plasma membrane"/>
    <property type="evidence" value="ECO:0007669"/>
    <property type="project" value="UniProtKB-ARBA"/>
</dbReference>
<keyword evidence="6" id="KW-0677">Repeat</keyword>
<feature type="repeat" description="ANK" evidence="15">
    <location>
        <begin position="228"/>
        <end position="260"/>
    </location>
</feature>
<dbReference type="SMART" id="SM00005">
    <property type="entry name" value="DEATH"/>
    <property type="match status" value="1"/>
</dbReference>
<feature type="repeat" description="ANK" evidence="15">
    <location>
        <begin position="360"/>
        <end position="392"/>
    </location>
</feature>
<feature type="repeat" description="ANK" evidence="15">
    <location>
        <begin position="657"/>
        <end position="689"/>
    </location>
</feature>
<feature type="repeat" description="ANK" evidence="15">
    <location>
        <begin position="756"/>
        <end position="788"/>
    </location>
</feature>
<dbReference type="PRINTS" id="PR01415">
    <property type="entry name" value="ANKYRIN"/>
</dbReference>
<dbReference type="PANTHER" id="PTHR24123:SF74">
    <property type="entry name" value="ANKYRIN 3"/>
    <property type="match status" value="1"/>
</dbReference>
<dbReference type="FunFam" id="2.60.220.30:FF:000001">
    <property type="entry name" value="Ankyrin-3 isoform 2"/>
    <property type="match status" value="1"/>
</dbReference>
<keyword evidence="10" id="KW-0206">Cytoskeleton</keyword>
<evidence type="ECO:0000256" key="15">
    <source>
        <dbReference type="PROSITE-ProRule" id="PRU00023"/>
    </source>
</evidence>
<protein>
    <recommendedName>
        <fullName evidence="21">Ankyrin-3</fullName>
    </recommendedName>
</protein>
<evidence type="ECO:0000256" key="8">
    <source>
        <dbReference type="ARBA" id="ARBA00023043"/>
    </source>
</evidence>
<evidence type="ECO:0000256" key="7">
    <source>
        <dbReference type="ARBA" id="ARBA00023018"/>
    </source>
</evidence>
<dbReference type="PROSITE" id="PS50088">
    <property type="entry name" value="ANK_REPEAT"/>
    <property type="match status" value="21"/>
</dbReference>
<evidence type="ECO:0000256" key="2">
    <source>
        <dbReference type="ARBA" id="ARBA00004371"/>
    </source>
</evidence>
<dbReference type="PROSITE" id="PS50017">
    <property type="entry name" value="DEATH_DOMAIN"/>
    <property type="match status" value="1"/>
</dbReference>
<evidence type="ECO:0000256" key="13">
    <source>
        <dbReference type="ARBA" id="ARBA00024012"/>
    </source>
</evidence>
<keyword evidence="4" id="KW-0963">Cytoplasm</keyword>
<dbReference type="GO" id="GO:0005856">
    <property type="term" value="C:cytoskeleton"/>
    <property type="evidence" value="ECO:0007669"/>
    <property type="project" value="UniProtKB-SubCell"/>
</dbReference>
<proteinExistence type="predicted"/>
<name>A0A8D1MVU7_PIG</name>
<dbReference type="CDD" id="cd08803">
    <property type="entry name" value="Death_ank3"/>
    <property type="match status" value="1"/>
</dbReference>
<dbReference type="InterPro" id="IPR002110">
    <property type="entry name" value="Ankyrin_rpt"/>
</dbReference>
<dbReference type="Gene3D" id="1.25.40.20">
    <property type="entry name" value="Ankyrin repeat-containing domain"/>
    <property type="match status" value="3"/>
</dbReference>
<evidence type="ECO:0000256" key="4">
    <source>
        <dbReference type="ARBA" id="ARBA00022490"/>
    </source>
</evidence>
<dbReference type="Gene3D" id="1.10.533.10">
    <property type="entry name" value="Death Domain, Fas"/>
    <property type="match status" value="1"/>
</dbReference>
<feature type="compositionally biased region" description="Basic residues" evidence="16">
    <location>
        <begin position="1814"/>
        <end position="1829"/>
    </location>
</feature>
<dbReference type="GO" id="GO:0030315">
    <property type="term" value="C:T-tubule"/>
    <property type="evidence" value="ECO:0007669"/>
    <property type="project" value="UniProtKB-SubCell"/>
</dbReference>
<feature type="domain" description="ZU5" evidence="18">
    <location>
        <begin position="946"/>
        <end position="1101"/>
    </location>
</feature>
<keyword evidence="9" id="KW-0472">Membrane</keyword>
<dbReference type="SMART" id="SM00218">
    <property type="entry name" value="ZU5"/>
    <property type="match status" value="1"/>
</dbReference>
<dbReference type="GO" id="GO:0007165">
    <property type="term" value="P:signal transduction"/>
    <property type="evidence" value="ECO:0007669"/>
    <property type="project" value="InterPro"/>
</dbReference>
<dbReference type="FunFam" id="2.60.40.2660:FF:000001">
    <property type="entry name" value="Ankyrin-3 isoform 2"/>
    <property type="match status" value="1"/>
</dbReference>
<keyword evidence="12" id="KW-0628">Postsynaptic cell membrane</keyword>
<feature type="repeat" description="ANK" evidence="15">
    <location>
        <begin position="393"/>
        <end position="425"/>
    </location>
</feature>
<dbReference type="FunFam" id="1.25.40.20:FF:000001">
    <property type="entry name" value="Ankyrin-2 isoform 2"/>
    <property type="match status" value="1"/>
</dbReference>
<dbReference type="Pfam" id="PF00531">
    <property type="entry name" value="Death"/>
    <property type="match status" value="1"/>
</dbReference>
<dbReference type="PANTHER" id="PTHR24123">
    <property type="entry name" value="ANKYRIN REPEAT-CONTAINING"/>
    <property type="match status" value="1"/>
</dbReference>
<feature type="repeat" description="ANK" evidence="15">
    <location>
        <begin position="67"/>
        <end position="99"/>
    </location>
</feature>
<dbReference type="InterPro" id="IPR051165">
    <property type="entry name" value="Multifunctional_ANK_Repeat"/>
</dbReference>
<organism evidence="19 20">
    <name type="scientific">Sus scrofa</name>
    <name type="common">Pig</name>
    <dbReference type="NCBI Taxonomy" id="9823"/>
    <lineage>
        <taxon>Eukaryota</taxon>
        <taxon>Metazoa</taxon>
        <taxon>Chordata</taxon>
        <taxon>Craniata</taxon>
        <taxon>Vertebrata</taxon>
        <taxon>Euteleostomi</taxon>
        <taxon>Mammalia</taxon>
        <taxon>Eutheria</taxon>
        <taxon>Laurasiatheria</taxon>
        <taxon>Artiodactyla</taxon>
        <taxon>Suina</taxon>
        <taxon>Suidae</taxon>
        <taxon>Sus</taxon>
    </lineage>
</organism>
<dbReference type="Pfam" id="PF00791">
    <property type="entry name" value="ZU5"/>
    <property type="match status" value="1"/>
</dbReference>
<feature type="region of interest" description="Disordered" evidence="16">
    <location>
        <begin position="1696"/>
        <end position="1751"/>
    </location>
</feature>
<dbReference type="Gene3D" id="2.60.220.30">
    <property type="match status" value="2"/>
</dbReference>
<dbReference type="InterPro" id="IPR011029">
    <property type="entry name" value="DEATH-like_dom_sf"/>
</dbReference>
<feature type="repeat" description="ANK" evidence="15">
    <location>
        <begin position="459"/>
        <end position="491"/>
    </location>
</feature>
<feature type="repeat" description="ANK" evidence="15">
    <location>
        <begin position="690"/>
        <end position="722"/>
    </location>
</feature>
<feature type="domain" description="ZU5" evidence="18">
    <location>
        <begin position="1103"/>
        <end position="1250"/>
    </location>
</feature>
<feature type="compositionally biased region" description="Low complexity" evidence="16">
    <location>
        <begin position="1"/>
        <end position="18"/>
    </location>
</feature>
<evidence type="ECO:0000256" key="3">
    <source>
        <dbReference type="ARBA" id="ARBA00022475"/>
    </source>
</evidence>
<keyword evidence="8 15" id="KW-0040">ANK repeat</keyword>
<feature type="repeat" description="ANK" evidence="15">
    <location>
        <begin position="133"/>
        <end position="165"/>
    </location>
</feature>
<dbReference type="FunFam" id="1.25.40.20:FF:000003">
    <property type="entry name" value="Ankyrin, isoform B"/>
    <property type="match status" value="1"/>
</dbReference>
<feature type="repeat" description="ANK" evidence="15">
    <location>
        <begin position="723"/>
        <end position="755"/>
    </location>
</feature>
<dbReference type="Proteomes" id="UP000694571">
    <property type="component" value="Unplaced"/>
</dbReference>
<evidence type="ECO:0000256" key="14">
    <source>
        <dbReference type="ARBA" id="ARBA00034100"/>
    </source>
</evidence>
<dbReference type="FunFam" id="2.60.220.30:FF:000002">
    <property type="entry name" value="Ankyrin-3 isoform 2"/>
    <property type="match status" value="1"/>
</dbReference>
<dbReference type="GO" id="GO:0005764">
    <property type="term" value="C:lysosome"/>
    <property type="evidence" value="ECO:0007669"/>
    <property type="project" value="UniProtKB-SubCell"/>
</dbReference>
<evidence type="ECO:0000256" key="11">
    <source>
        <dbReference type="ARBA" id="ARBA00023228"/>
    </source>
</evidence>
<dbReference type="PROSITE" id="PS50297">
    <property type="entry name" value="ANK_REP_REGION"/>
    <property type="match status" value="21"/>
</dbReference>
<dbReference type="InterPro" id="IPR040745">
    <property type="entry name" value="Ankyrin_UPA"/>
</dbReference>
<evidence type="ECO:0008006" key="21">
    <source>
        <dbReference type="Google" id="ProtNLM"/>
    </source>
</evidence>
<evidence type="ECO:0000256" key="9">
    <source>
        <dbReference type="ARBA" id="ARBA00023136"/>
    </source>
</evidence>
<feature type="compositionally biased region" description="Basic and acidic residues" evidence="16">
    <location>
        <begin position="1789"/>
        <end position="1799"/>
    </location>
</feature>
<dbReference type="SMART" id="SM00248">
    <property type="entry name" value="ANK"/>
    <property type="match status" value="22"/>
</dbReference>
<evidence type="ECO:0000256" key="10">
    <source>
        <dbReference type="ARBA" id="ARBA00023212"/>
    </source>
</evidence>
<evidence type="ECO:0000259" key="18">
    <source>
        <dbReference type="PROSITE" id="PS51145"/>
    </source>
</evidence>
<evidence type="ECO:0000256" key="6">
    <source>
        <dbReference type="ARBA" id="ARBA00022737"/>
    </source>
</evidence>
<feature type="repeat" description="ANK" evidence="15">
    <location>
        <begin position="100"/>
        <end position="132"/>
    </location>
</feature>
<feature type="repeat" description="ANK" evidence="15">
    <location>
        <begin position="294"/>
        <end position="326"/>
    </location>
</feature>
<feature type="repeat" description="ANK" evidence="15">
    <location>
        <begin position="327"/>
        <end position="359"/>
    </location>
</feature>
<feature type="domain" description="Death" evidence="17">
    <location>
        <begin position="1439"/>
        <end position="1523"/>
    </location>
</feature>
<dbReference type="SUPFAM" id="SSF47986">
    <property type="entry name" value="DEATH domain"/>
    <property type="match status" value="1"/>
</dbReference>
<evidence type="ECO:0000313" key="19">
    <source>
        <dbReference type="Ensembl" id="ENSSSCP00050028564.1"/>
    </source>
</evidence>
<feature type="region of interest" description="Disordered" evidence="16">
    <location>
        <begin position="1770"/>
        <end position="1829"/>
    </location>
</feature>
<feature type="region of interest" description="Disordered" evidence="16">
    <location>
        <begin position="1586"/>
        <end position="1613"/>
    </location>
</feature>
<dbReference type="Pfam" id="PF12796">
    <property type="entry name" value="Ank_2"/>
    <property type="match status" value="7"/>
</dbReference>